<evidence type="ECO:0000313" key="5">
    <source>
        <dbReference type="EMBL" id="ACY97311.1"/>
    </source>
</evidence>
<dbReference type="AlphaFoldDB" id="D1AC45"/>
<dbReference type="InterPro" id="IPR047641">
    <property type="entry name" value="ABC_transpr_MalK/UgpC-like"/>
</dbReference>
<dbReference type="GO" id="GO:0005524">
    <property type="term" value="F:ATP binding"/>
    <property type="evidence" value="ECO:0007669"/>
    <property type="project" value="UniProtKB-KW"/>
</dbReference>
<dbReference type="Pfam" id="PF00005">
    <property type="entry name" value="ABC_tran"/>
    <property type="match status" value="1"/>
</dbReference>
<dbReference type="InterPro" id="IPR027417">
    <property type="entry name" value="P-loop_NTPase"/>
</dbReference>
<dbReference type="PROSITE" id="PS00211">
    <property type="entry name" value="ABC_TRANSPORTER_1"/>
    <property type="match status" value="1"/>
</dbReference>
<dbReference type="STRING" id="471852.Tcur_1737"/>
<dbReference type="Gene3D" id="3.40.50.300">
    <property type="entry name" value="P-loop containing nucleotide triphosphate hydrolases"/>
    <property type="match status" value="1"/>
</dbReference>
<dbReference type="InterPro" id="IPR008995">
    <property type="entry name" value="Mo/tungstate-bd_C_term_dom"/>
</dbReference>
<gene>
    <name evidence="5" type="ordered locus">Tcur_1737</name>
</gene>
<dbReference type="eggNOG" id="COG3842">
    <property type="taxonomic scope" value="Bacteria"/>
</dbReference>
<evidence type="ECO:0000256" key="3">
    <source>
        <dbReference type="ARBA" id="ARBA00022840"/>
    </source>
</evidence>
<organism evidence="5 6">
    <name type="scientific">Thermomonospora curvata (strain ATCC 19995 / DSM 43183 / JCM 3096 / KCTC 9072 / NBRC 15933 / NCIMB 10081 / Henssen B9)</name>
    <dbReference type="NCBI Taxonomy" id="471852"/>
    <lineage>
        <taxon>Bacteria</taxon>
        <taxon>Bacillati</taxon>
        <taxon>Actinomycetota</taxon>
        <taxon>Actinomycetes</taxon>
        <taxon>Streptosporangiales</taxon>
        <taxon>Thermomonosporaceae</taxon>
        <taxon>Thermomonospora</taxon>
    </lineage>
</organism>
<dbReference type="EMBL" id="CP001738">
    <property type="protein sequence ID" value="ACY97311.1"/>
    <property type="molecule type" value="Genomic_DNA"/>
</dbReference>
<keyword evidence="6" id="KW-1185">Reference proteome</keyword>
<dbReference type="InterPro" id="IPR003439">
    <property type="entry name" value="ABC_transporter-like_ATP-bd"/>
</dbReference>
<dbReference type="SUPFAM" id="SSF52540">
    <property type="entry name" value="P-loop containing nucleoside triphosphate hydrolases"/>
    <property type="match status" value="1"/>
</dbReference>
<evidence type="ECO:0000256" key="2">
    <source>
        <dbReference type="ARBA" id="ARBA00022741"/>
    </source>
</evidence>
<dbReference type="Gene3D" id="2.40.50.100">
    <property type="match status" value="1"/>
</dbReference>
<dbReference type="InterPro" id="IPR015855">
    <property type="entry name" value="ABC_transpr_MalK-like"/>
</dbReference>
<dbReference type="GO" id="GO:0008643">
    <property type="term" value="P:carbohydrate transport"/>
    <property type="evidence" value="ECO:0007669"/>
    <property type="project" value="InterPro"/>
</dbReference>
<dbReference type="PANTHER" id="PTHR43875:SF1">
    <property type="entry name" value="OSMOPROTECTIVE COMPOUNDS UPTAKE ATP-BINDING PROTEIN GGTA"/>
    <property type="match status" value="1"/>
</dbReference>
<evidence type="ECO:0000256" key="1">
    <source>
        <dbReference type="ARBA" id="ARBA00022448"/>
    </source>
</evidence>
<reference evidence="5 6" key="1">
    <citation type="journal article" date="2011" name="Stand. Genomic Sci.">
        <title>Complete genome sequence of Thermomonospora curvata type strain (B9).</title>
        <authorList>
            <person name="Chertkov O."/>
            <person name="Sikorski J."/>
            <person name="Nolan M."/>
            <person name="Lapidus A."/>
            <person name="Lucas S."/>
            <person name="Del Rio T.G."/>
            <person name="Tice H."/>
            <person name="Cheng J.F."/>
            <person name="Goodwin L."/>
            <person name="Pitluck S."/>
            <person name="Liolios K."/>
            <person name="Ivanova N."/>
            <person name="Mavromatis K."/>
            <person name="Mikhailova N."/>
            <person name="Ovchinnikova G."/>
            <person name="Pati A."/>
            <person name="Chen A."/>
            <person name="Palaniappan K."/>
            <person name="Djao O.D."/>
            <person name="Land M."/>
            <person name="Hauser L."/>
            <person name="Chang Y.J."/>
            <person name="Jeffries C.D."/>
            <person name="Brettin T."/>
            <person name="Han C."/>
            <person name="Detter J.C."/>
            <person name="Rohde M."/>
            <person name="Goker M."/>
            <person name="Woyke T."/>
            <person name="Bristow J."/>
            <person name="Eisen J.A."/>
            <person name="Markowitz V."/>
            <person name="Hugenholtz P."/>
            <person name="Klenk H.P."/>
            <person name="Kyrpides N.C."/>
        </authorList>
    </citation>
    <scope>NUCLEOTIDE SEQUENCE [LARGE SCALE GENOMIC DNA]</scope>
    <source>
        <strain evidence="6">ATCC 19995 / DSM 43183 / JCM 3096 / KCTC 9072 / NBRC 15933 / NCIMB 10081 / Henssen B9</strain>
    </source>
</reference>
<evidence type="ECO:0000313" key="6">
    <source>
        <dbReference type="Proteomes" id="UP000001918"/>
    </source>
</evidence>
<keyword evidence="3" id="KW-0067">ATP-binding</keyword>
<keyword evidence="2" id="KW-0547">Nucleotide-binding</keyword>
<dbReference type="RefSeq" id="WP_012852095.1">
    <property type="nucleotide sequence ID" value="NC_013510.1"/>
</dbReference>
<dbReference type="FunFam" id="3.40.50.300:FF:000042">
    <property type="entry name" value="Maltose/maltodextrin ABC transporter, ATP-binding protein"/>
    <property type="match status" value="1"/>
</dbReference>
<evidence type="ECO:0000259" key="4">
    <source>
        <dbReference type="PROSITE" id="PS50893"/>
    </source>
</evidence>
<dbReference type="CDD" id="cd03301">
    <property type="entry name" value="ABC_MalK_N"/>
    <property type="match status" value="1"/>
</dbReference>
<accession>D1AC45</accession>
<dbReference type="OrthoDB" id="7838608at2"/>
<dbReference type="InterPro" id="IPR017871">
    <property type="entry name" value="ABC_transporter-like_CS"/>
</dbReference>
<protein>
    <submittedName>
        <fullName evidence="5">ABC transporter related protein</fullName>
    </submittedName>
</protein>
<dbReference type="PROSITE" id="PS50893">
    <property type="entry name" value="ABC_TRANSPORTER_2"/>
    <property type="match status" value="1"/>
</dbReference>
<dbReference type="InterPro" id="IPR003593">
    <property type="entry name" value="AAA+_ATPase"/>
</dbReference>
<feature type="domain" description="ABC transporter" evidence="4">
    <location>
        <begin position="4"/>
        <end position="235"/>
    </location>
</feature>
<dbReference type="GO" id="GO:0016887">
    <property type="term" value="F:ATP hydrolysis activity"/>
    <property type="evidence" value="ECO:0007669"/>
    <property type="project" value="InterPro"/>
</dbReference>
<proteinExistence type="predicted"/>
<name>D1AC45_THECD</name>
<dbReference type="PANTHER" id="PTHR43875">
    <property type="entry name" value="MALTODEXTRIN IMPORT ATP-BINDING PROTEIN MSMX"/>
    <property type="match status" value="1"/>
</dbReference>
<dbReference type="SMART" id="SM00382">
    <property type="entry name" value="AAA"/>
    <property type="match status" value="1"/>
</dbReference>
<dbReference type="KEGG" id="tcu:Tcur_1737"/>
<dbReference type="GO" id="GO:0055052">
    <property type="term" value="C:ATP-binding cassette (ABC) transporter complex, substrate-binding subunit-containing"/>
    <property type="evidence" value="ECO:0007669"/>
    <property type="project" value="TreeGrafter"/>
</dbReference>
<dbReference type="Proteomes" id="UP000001918">
    <property type="component" value="Chromosome"/>
</dbReference>
<dbReference type="HOGENOM" id="CLU_000604_1_1_11"/>
<dbReference type="GO" id="GO:0140359">
    <property type="term" value="F:ABC-type transporter activity"/>
    <property type="evidence" value="ECO:0007669"/>
    <property type="project" value="InterPro"/>
</dbReference>
<dbReference type="SUPFAM" id="SSF50331">
    <property type="entry name" value="MOP-like"/>
    <property type="match status" value="1"/>
</dbReference>
<keyword evidence="1" id="KW-0813">Transport</keyword>
<sequence length="423" mass="45161">MAAVVLDSVSKVYPGGQRAVADLSLEIADGEFLVLLGPSGCGKSTTLRLVAGLEEITSGGLWLNGRLANELTPRERNVAMVFQNGALYPHRTVRDNIAFPLQVAKADPAESGRRVVDLARALGIEQTLDRLPATLSGGQRQRAAMGRAIVREPAVFLMDEPLSDLDAALRTELRAEIGGLVRSLGVTTLYVTHDQVEALTLADRIAVLREGALEDVGTPSQVYENPATAFVAAFLGVPQINLLAAVPEAVPGEGVALRMGAQRLVLPWGDPRAEHVARHQASQVIVGIRADALRPTGDPHLGAVLSGTVRSLEYHGHEWLARVDADVTVVDAAALGAPARPRPLVPPRPAGPVERALSLLRGRRRAPLPEPPAHVGAHRRSDVLVRLHTRDGCDQGSPVHLAVDLDRVLVFDGHGRRVDPVTR</sequence>